<evidence type="ECO:0000313" key="4">
    <source>
        <dbReference type="EMBL" id="RLJ86707.1"/>
    </source>
</evidence>
<dbReference type="InterPro" id="IPR036271">
    <property type="entry name" value="Tet_transcr_reg_TetR-rel_C_sf"/>
</dbReference>
<dbReference type="InterPro" id="IPR001647">
    <property type="entry name" value="HTH_TetR"/>
</dbReference>
<dbReference type="PANTHER" id="PTHR30055">
    <property type="entry name" value="HTH-TYPE TRANSCRIPTIONAL REGULATOR RUTR"/>
    <property type="match status" value="1"/>
</dbReference>
<evidence type="ECO:0000313" key="5">
    <source>
        <dbReference type="Proteomes" id="UP000280791"/>
    </source>
</evidence>
<organism evidence="4 5">
    <name type="scientific">Planococcus citreus</name>
    <dbReference type="NCBI Taxonomy" id="1373"/>
    <lineage>
        <taxon>Bacteria</taxon>
        <taxon>Bacillati</taxon>
        <taxon>Bacillota</taxon>
        <taxon>Bacilli</taxon>
        <taxon>Bacillales</taxon>
        <taxon>Caryophanaceae</taxon>
        <taxon>Planococcus</taxon>
    </lineage>
</organism>
<gene>
    <name evidence="4" type="ORF">DFR62_2310</name>
</gene>
<dbReference type="SUPFAM" id="SSF46689">
    <property type="entry name" value="Homeodomain-like"/>
    <property type="match status" value="1"/>
</dbReference>
<dbReference type="AlphaFoldDB" id="A0A497YHN5"/>
<comment type="caution">
    <text evidence="4">The sequence shown here is derived from an EMBL/GenBank/DDBJ whole genome shotgun (WGS) entry which is preliminary data.</text>
</comment>
<dbReference type="Pfam" id="PF00440">
    <property type="entry name" value="TetR_N"/>
    <property type="match status" value="1"/>
</dbReference>
<evidence type="ECO:0000259" key="3">
    <source>
        <dbReference type="PROSITE" id="PS50977"/>
    </source>
</evidence>
<dbReference type="GO" id="GO:0003700">
    <property type="term" value="F:DNA-binding transcription factor activity"/>
    <property type="evidence" value="ECO:0007669"/>
    <property type="project" value="TreeGrafter"/>
</dbReference>
<dbReference type="PROSITE" id="PS01081">
    <property type="entry name" value="HTH_TETR_1"/>
    <property type="match status" value="1"/>
</dbReference>
<dbReference type="EMBL" id="RCCP01000003">
    <property type="protein sequence ID" value="RLJ86707.1"/>
    <property type="molecule type" value="Genomic_DNA"/>
</dbReference>
<reference evidence="4 5" key="1">
    <citation type="submission" date="2018-10" db="EMBL/GenBank/DDBJ databases">
        <title>Genomic Encyclopedia of Type Strains, Phase IV (KMG-IV): sequencing the most valuable type-strain genomes for metagenomic binning, comparative biology and taxonomic classification.</title>
        <authorList>
            <person name="Goeker M."/>
        </authorList>
    </citation>
    <scope>NUCLEOTIDE SEQUENCE [LARGE SCALE GENOMIC DNA]</scope>
    <source>
        <strain evidence="4 5">DSM 20549</strain>
    </source>
</reference>
<dbReference type="PROSITE" id="PS50977">
    <property type="entry name" value="HTH_TETR_2"/>
    <property type="match status" value="1"/>
</dbReference>
<name>A0A497YHN5_9BACL</name>
<feature type="domain" description="HTH tetR-type" evidence="3">
    <location>
        <begin position="17"/>
        <end position="77"/>
    </location>
</feature>
<dbReference type="PANTHER" id="PTHR30055:SF207">
    <property type="entry name" value="HTH-TYPE TRANSCRIPTIONAL REPRESSOR FATR"/>
    <property type="match status" value="1"/>
</dbReference>
<dbReference type="InterPro" id="IPR032551">
    <property type="entry name" value="BscR_C"/>
</dbReference>
<evidence type="ECO:0000256" key="2">
    <source>
        <dbReference type="PROSITE-ProRule" id="PRU00335"/>
    </source>
</evidence>
<dbReference type="GO" id="GO:0000976">
    <property type="term" value="F:transcription cis-regulatory region binding"/>
    <property type="evidence" value="ECO:0007669"/>
    <property type="project" value="TreeGrafter"/>
</dbReference>
<protein>
    <submittedName>
        <fullName evidence="4">TetR family transcriptional regulator</fullName>
    </submittedName>
</protein>
<feature type="DNA-binding region" description="H-T-H motif" evidence="2">
    <location>
        <begin position="40"/>
        <end position="59"/>
    </location>
</feature>
<keyword evidence="1 2" id="KW-0238">DNA-binding</keyword>
<accession>A0A497YHN5</accession>
<dbReference type="Pfam" id="PF16295">
    <property type="entry name" value="TetR_C_10"/>
    <property type="match status" value="1"/>
</dbReference>
<dbReference type="InterPro" id="IPR009057">
    <property type="entry name" value="Homeodomain-like_sf"/>
</dbReference>
<dbReference type="Proteomes" id="UP000280791">
    <property type="component" value="Unassembled WGS sequence"/>
</dbReference>
<evidence type="ECO:0000256" key="1">
    <source>
        <dbReference type="ARBA" id="ARBA00023125"/>
    </source>
</evidence>
<dbReference type="Gene3D" id="1.10.357.10">
    <property type="entry name" value="Tetracycline Repressor, domain 2"/>
    <property type="match status" value="1"/>
</dbReference>
<keyword evidence="5" id="KW-1185">Reference proteome</keyword>
<dbReference type="InterPro" id="IPR023772">
    <property type="entry name" value="DNA-bd_HTH_TetR-type_CS"/>
</dbReference>
<dbReference type="InterPro" id="IPR050109">
    <property type="entry name" value="HTH-type_TetR-like_transc_reg"/>
</dbReference>
<sequence length="203" mass="23335">MFIPQQKEEFFQMPTSTTKRDDILDSALTLFAERGFDATTIPMIATDAKVGAGTIYRYFANKEVLVNTLFQHYVTLFKETLEKDYPEEAGIREQFHHLFQGMIRFTNEHDHALYFIKTHTSAYFLDAGSREQFSHLLMILENFFEAGKQQGQIRELPSKALIAIIFGGFLQLYQLIRVGELEASAELLAGVEESCWDAVRHHS</sequence>
<dbReference type="PRINTS" id="PR00455">
    <property type="entry name" value="HTHTETR"/>
</dbReference>
<dbReference type="SUPFAM" id="SSF48498">
    <property type="entry name" value="Tetracyclin repressor-like, C-terminal domain"/>
    <property type="match status" value="1"/>
</dbReference>
<proteinExistence type="predicted"/>